<name>A0ABS3X3T1_9ACTN</name>
<organism evidence="1 2">
    <name type="scientific">Streptomyces spirodelae</name>
    <dbReference type="NCBI Taxonomy" id="2812904"/>
    <lineage>
        <taxon>Bacteria</taxon>
        <taxon>Bacillati</taxon>
        <taxon>Actinomycetota</taxon>
        <taxon>Actinomycetes</taxon>
        <taxon>Kitasatosporales</taxon>
        <taxon>Streptomycetaceae</taxon>
        <taxon>Streptomyces</taxon>
    </lineage>
</organism>
<dbReference type="EMBL" id="JAFFZN010000052">
    <property type="protein sequence ID" value="MBO8190033.1"/>
    <property type="molecule type" value="Genomic_DNA"/>
</dbReference>
<accession>A0ABS3X3T1</accession>
<evidence type="ECO:0000313" key="1">
    <source>
        <dbReference type="EMBL" id="MBO8190033.1"/>
    </source>
</evidence>
<evidence type="ECO:0000313" key="2">
    <source>
        <dbReference type="Proteomes" id="UP001518976"/>
    </source>
</evidence>
<gene>
    <name evidence="1" type="ORF">JW592_31985</name>
</gene>
<protein>
    <submittedName>
        <fullName evidence="1">Uncharacterized protein</fullName>
    </submittedName>
</protein>
<dbReference type="RefSeq" id="WP_209268790.1">
    <property type="nucleotide sequence ID" value="NZ_JAFFZN010000052.1"/>
</dbReference>
<keyword evidence="2" id="KW-1185">Reference proteome</keyword>
<sequence>MRSEPYGPMRNARRVRFPACHAPSTARRTFGTSHSFREKKEPMKYRRTAAAIAGSVVALGAASPAFASGPPVGPRASLNGGLDYALGSGELLSASPPVGVEGPQFDALVEAVKRPLKTGKLIDGRNLLGGLPPVE</sequence>
<reference evidence="1 2" key="1">
    <citation type="submission" date="2021-02" db="EMBL/GenBank/DDBJ databases">
        <title>Streptomyces spirodelae sp. nov., isolated from duckweed.</title>
        <authorList>
            <person name="Saimee Y."/>
            <person name="Duangmal K."/>
        </authorList>
    </citation>
    <scope>NUCLEOTIDE SEQUENCE [LARGE SCALE GENOMIC DNA]</scope>
    <source>
        <strain evidence="1 2">DW4-2</strain>
    </source>
</reference>
<dbReference type="Proteomes" id="UP001518976">
    <property type="component" value="Unassembled WGS sequence"/>
</dbReference>
<comment type="caution">
    <text evidence="1">The sequence shown here is derived from an EMBL/GenBank/DDBJ whole genome shotgun (WGS) entry which is preliminary data.</text>
</comment>
<proteinExistence type="predicted"/>